<dbReference type="OrthoDB" id="9806690at2"/>
<comment type="caution">
    <text evidence="3">The sequence shown here is derived from an EMBL/GenBank/DDBJ whole genome shotgun (WGS) entry which is preliminary data.</text>
</comment>
<reference evidence="4" key="1">
    <citation type="submission" date="2017-10" db="EMBL/GenBank/DDBJ databases">
        <authorList>
            <person name="Kravchenko I.K."/>
            <person name="Grouzdev D.S."/>
        </authorList>
    </citation>
    <scope>NUCLEOTIDE SEQUENCE [LARGE SCALE GENOMIC DNA]</scope>
    <source>
        <strain evidence="4">B2</strain>
    </source>
</reference>
<name>A0A2B8BF88_9PROT</name>
<sequence>MILLGLFGLLAALAMDTSVSTGIGSRVENIGLLSRQSNGLIGSGLLFMTGCILIGLAAVRDAVDRLGTTIAANAPRTLPPVSQRPAPISDSSDTQPRATIADATKTCSKCYALASAAATKCMRCGTEFQVRPIPKNGDVLVGSRVRHPSFGEGEIEAVDGDTAMVRFDKREKPEPMNMSYLTFVEKAAL</sequence>
<evidence type="ECO:0008006" key="5">
    <source>
        <dbReference type="Google" id="ProtNLM"/>
    </source>
</evidence>
<organism evidence="3 4">
    <name type="scientific">Azospirillum palustre</name>
    <dbReference type="NCBI Taxonomy" id="2044885"/>
    <lineage>
        <taxon>Bacteria</taxon>
        <taxon>Pseudomonadati</taxon>
        <taxon>Pseudomonadota</taxon>
        <taxon>Alphaproteobacteria</taxon>
        <taxon>Rhodospirillales</taxon>
        <taxon>Azospirillaceae</taxon>
        <taxon>Azospirillum</taxon>
    </lineage>
</organism>
<feature type="transmembrane region" description="Helical" evidence="2">
    <location>
        <begin position="40"/>
        <end position="59"/>
    </location>
</feature>
<evidence type="ECO:0000313" key="4">
    <source>
        <dbReference type="Proteomes" id="UP000225379"/>
    </source>
</evidence>
<gene>
    <name evidence="3" type="ORF">CRT60_21955</name>
</gene>
<accession>A0A2B8BF88</accession>
<evidence type="ECO:0000256" key="2">
    <source>
        <dbReference type="SAM" id="Phobius"/>
    </source>
</evidence>
<keyword evidence="2" id="KW-0812">Transmembrane</keyword>
<keyword evidence="4" id="KW-1185">Reference proteome</keyword>
<feature type="region of interest" description="Disordered" evidence="1">
    <location>
        <begin position="75"/>
        <end position="97"/>
    </location>
</feature>
<keyword evidence="2" id="KW-1133">Transmembrane helix</keyword>
<dbReference type="EMBL" id="PDKW01000042">
    <property type="protein sequence ID" value="PGH55917.1"/>
    <property type="molecule type" value="Genomic_DNA"/>
</dbReference>
<protein>
    <recommendedName>
        <fullName evidence="5">Zinc ribbon domain-containing protein</fullName>
    </recommendedName>
</protein>
<evidence type="ECO:0000313" key="3">
    <source>
        <dbReference type="EMBL" id="PGH55917.1"/>
    </source>
</evidence>
<dbReference type="AlphaFoldDB" id="A0A2B8BF88"/>
<keyword evidence="2" id="KW-0472">Membrane</keyword>
<evidence type="ECO:0000256" key="1">
    <source>
        <dbReference type="SAM" id="MobiDB-lite"/>
    </source>
</evidence>
<dbReference type="Proteomes" id="UP000225379">
    <property type="component" value="Unassembled WGS sequence"/>
</dbReference>
<proteinExistence type="predicted"/>
<dbReference type="RefSeq" id="WP_098738632.1">
    <property type="nucleotide sequence ID" value="NZ_PDKW01000042.1"/>
</dbReference>
<dbReference type="Gene3D" id="4.10.1060.50">
    <property type="match status" value="1"/>
</dbReference>
<dbReference type="InterPro" id="IPR038587">
    <property type="entry name" value="Ribosomal_eL40_sf"/>
</dbReference>